<accession>A0A267F352</accession>
<evidence type="ECO:0000256" key="4">
    <source>
        <dbReference type="ARBA" id="ARBA00022968"/>
    </source>
</evidence>
<dbReference type="GO" id="GO:0006883">
    <property type="term" value="P:intracellular sodium ion homeostasis"/>
    <property type="evidence" value="ECO:0007669"/>
    <property type="project" value="TreeGrafter"/>
</dbReference>
<comment type="caution">
    <text evidence="9">The sequence shown here is derived from an EMBL/GenBank/DDBJ whole genome shotgun (WGS) entry which is preliminary data.</text>
</comment>
<gene>
    <name evidence="9" type="ORF">BOX15_Mlig027205g1</name>
</gene>
<evidence type="ECO:0000256" key="2">
    <source>
        <dbReference type="ARBA" id="ARBA00005876"/>
    </source>
</evidence>
<evidence type="ECO:0000313" key="9">
    <source>
        <dbReference type="EMBL" id="PAA67472.1"/>
    </source>
</evidence>
<dbReference type="AlphaFoldDB" id="A0A267F352"/>
<dbReference type="Proteomes" id="UP000215902">
    <property type="component" value="Unassembled WGS sequence"/>
</dbReference>
<evidence type="ECO:0000256" key="3">
    <source>
        <dbReference type="ARBA" id="ARBA00022692"/>
    </source>
</evidence>
<comment type="subcellular location">
    <subcellularLocation>
        <location evidence="1">Membrane</location>
        <topology evidence="1">Single-pass type II membrane protein</topology>
    </subcellularLocation>
</comment>
<evidence type="ECO:0000256" key="7">
    <source>
        <dbReference type="SAM" id="MobiDB-lite"/>
    </source>
</evidence>
<dbReference type="Pfam" id="PF00287">
    <property type="entry name" value="Na_K-ATPase"/>
    <property type="match status" value="1"/>
</dbReference>
<dbReference type="PANTHER" id="PTHR11523">
    <property type="entry name" value="SODIUM/POTASSIUM-DEPENDENT ATPASE BETA SUBUNIT"/>
    <property type="match status" value="1"/>
</dbReference>
<feature type="compositionally biased region" description="Low complexity" evidence="7">
    <location>
        <begin position="29"/>
        <end position="41"/>
    </location>
</feature>
<dbReference type="OrthoDB" id="5912413at2759"/>
<keyword evidence="3 8" id="KW-0812">Transmembrane</keyword>
<keyword evidence="4" id="KW-0735">Signal-anchor</keyword>
<dbReference type="GO" id="GO:0036376">
    <property type="term" value="P:sodium ion export across plasma membrane"/>
    <property type="evidence" value="ECO:0007669"/>
    <property type="project" value="TreeGrafter"/>
</dbReference>
<dbReference type="EMBL" id="NIVC01001481">
    <property type="protein sequence ID" value="PAA67472.1"/>
    <property type="molecule type" value="Genomic_DNA"/>
</dbReference>
<keyword evidence="10" id="KW-1185">Reference proteome</keyword>
<evidence type="ECO:0000256" key="8">
    <source>
        <dbReference type="SAM" id="Phobius"/>
    </source>
</evidence>
<evidence type="ECO:0000256" key="1">
    <source>
        <dbReference type="ARBA" id="ARBA00004606"/>
    </source>
</evidence>
<dbReference type="InterPro" id="IPR000402">
    <property type="entry name" value="Na/K_ATPase_sub_beta"/>
</dbReference>
<keyword evidence="6 8" id="KW-0472">Membrane</keyword>
<dbReference type="GO" id="GO:0005890">
    <property type="term" value="C:sodium:potassium-exchanging ATPase complex"/>
    <property type="evidence" value="ECO:0007669"/>
    <property type="project" value="InterPro"/>
</dbReference>
<keyword evidence="5 8" id="KW-1133">Transmembrane helix</keyword>
<evidence type="ECO:0000256" key="5">
    <source>
        <dbReference type="ARBA" id="ARBA00022989"/>
    </source>
</evidence>
<evidence type="ECO:0000256" key="6">
    <source>
        <dbReference type="ARBA" id="ARBA00023136"/>
    </source>
</evidence>
<dbReference type="Gene3D" id="2.60.40.1660">
    <property type="entry name" value="Na, k-atpase alpha subunit"/>
    <property type="match status" value="1"/>
</dbReference>
<sequence length="363" mass="41351">MSFFRAPSESKGFELDDGAGSLDAQPRRTAPSVTGASSAAGGSVAARSHITKASRYTQQTFTNTASELPDRRPALVREAEAFLMYLYNPESGTILDRTLPQFFALMLSYFIFYSLIIILLIISYVIFSFLVINEDTPHLTGEQNVLRLSPALAMRPVPDFMGTLIRFRQTRPESYLIYTTHLQAYLDQYELFYNTERDVNIVDCNIETQERGSPDPNDPCRFELSWLDPCSKQGFFGYPRGSPCVLLKLNRVFGWVPDIISNSTSYNMLVRCDGRTDTDRENMGQIKYYPSETIKGVEYGIMSPLFYPYLTQVGYRSPLVAARFVSPKRNVVIMVECRVYNVRNVRTTNDLRSDRLAFELMID</sequence>
<dbReference type="GO" id="GO:1990573">
    <property type="term" value="P:potassium ion import across plasma membrane"/>
    <property type="evidence" value="ECO:0007669"/>
    <property type="project" value="TreeGrafter"/>
</dbReference>
<organism evidence="9 10">
    <name type="scientific">Macrostomum lignano</name>
    <dbReference type="NCBI Taxonomy" id="282301"/>
    <lineage>
        <taxon>Eukaryota</taxon>
        <taxon>Metazoa</taxon>
        <taxon>Spiralia</taxon>
        <taxon>Lophotrochozoa</taxon>
        <taxon>Platyhelminthes</taxon>
        <taxon>Rhabditophora</taxon>
        <taxon>Macrostomorpha</taxon>
        <taxon>Macrostomida</taxon>
        <taxon>Macrostomidae</taxon>
        <taxon>Macrostomum</taxon>
    </lineage>
</organism>
<name>A0A267F352_9PLAT</name>
<dbReference type="InterPro" id="IPR038702">
    <property type="entry name" value="Na/K_ATPase_sub_beta_sf"/>
</dbReference>
<reference evidence="9 10" key="1">
    <citation type="submission" date="2017-06" db="EMBL/GenBank/DDBJ databases">
        <title>A platform for efficient transgenesis in Macrostomum lignano, a flatworm model organism for stem cell research.</title>
        <authorList>
            <person name="Berezikov E."/>
        </authorList>
    </citation>
    <scope>NUCLEOTIDE SEQUENCE [LARGE SCALE GENOMIC DNA]</scope>
    <source>
        <strain evidence="9">DV1</strain>
        <tissue evidence="9">Whole organism</tissue>
    </source>
</reference>
<dbReference type="GO" id="GO:0001671">
    <property type="term" value="F:ATPase activator activity"/>
    <property type="evidence" value="ECO:0007669"/>
    <property type="project" value="TreeGrafter"/>
</dbReference>
<feature type="region of interest" description="Disordered" evidence="7">
    <location>
        <begin position="1"/>
        <end position="41"/>
    </location>
</feature>
<evidence type="ECO:0008006" key="11">
    <source>
        <dbReference type="Google" id="ProtNLM"/>
    </source>
</evidence>
<comment type="similarity">
    <text evidence="2">Belongs to the X(+)/potassium ATPases subunit beta family.</text>
</comment>
<proteinExistence type="inferred from homology"/>
<dbReference type="PANTHER" id="PTHR11523:SF28">
    <property type="entry name" value="NA_K-ATPASE BETA SUBUNIT ISOFORM 4-RELATED"/>
    <property type="match status" value="1"/>
</dbReference>
<feature type="transmembrane region" description="Helical" evidence="8">
    <location>
        <begin position="102"/>
        <end position="127"/>
    </location>
</feature>
<evidence type="ECO:0000313" key="10">
    <source>
        <dbReference type="Proteomes" id="UP000215902"/>
    </source>
</evidence>
<protein>
    <recommendedName>
        <fullName evidence="11">Sodium/potassium-transporting ATPase subunit beta</fullName>
    </recommendedName>
</protein>
<dbReference type="STRING" id="282301.A0A267F352"/>
<dbReference type="GO" id="GO:0030007">
    <property type="term" value="P:intracellular potassium ion homeostasis"/>
    <property type="evidence" value="ECO:0007669"/>
    <property type="project" value="TreeGrafter"/>
</dbReference>